<evidence type="ECO:0000256" key="3">
    <source>
        <dbReference type="PROSITE-ProRule" id="PRU00284"/>
    </source>
</evidence>
<evidence type="ECO:0000313" key="8">
    <source>
        <dbReference type="Proteomes" id="UP000315648"/>
    </source>
</evidence>
<dbReference type="GO" id="GO:0016020">
    <property type="term" value="C:membrane"/>
    <property type="evidence" value="ECO:0007669"/>
    <property type="project" value="InterPro"/>
</dbReference>
<evidence type="ECO:0000256" key="5">
    <source>
        <dbReference type="SAM" id="Phobius"/>
    </source>
</evidence>
<dbReference type="AlphaFoldDB" id="A0A556QS93"/>
<accession>A0A556QS93</accession>
<keyword evidence="3" id="KW-0807">Transducer</keyword>
<dbReference type="PANTHER" id="PTHR43531:SF11">
    <property type="entry name" value="METHYL-ACCEPTING CHEMOTAXIS PROTEIN 3"/>
    <property type="match status" value="1"/>
</dbReference>
<dbReference type="Gene3D" id="1.10.287.950">
    <property type="entry name" value="Methyl-accepting chemotaxis protein"/>
    <property type="match status" value="1"/>
</dbReference>
<dbReference type="InterPro" id="IPR051310">
    <property type="entry name" value="MCP_chemotaxis"/>
</dbReference>
<dbReference type="PANTHER" id="PTHR43531">
    <property type="entry name" value="PROTEIN ICFG"/>
    <property type="match status" value="1"/>
</dbReference>
<sequence length="479" mass="50173">MPINVNHKVAILAGTAGLFILGLTATVHFKFTDLKRRQAAVVTTFQGLQNHQQADMMHDALRGDVLLSQDDARRNDKAGLAEVAKDVTEHANEFRRALADNEALDLPPAVRTAIADVKAPLDAYLKLAVELVRLASHDLPAVETSMPEFRTSFSALEISMGKLSDVFSAEAVRINAEAATSMAQFQGTLLVGSAMALLCLVIVAVIVARSIPKPFAVIIAKLDQMSATNTTSARQVTSASQSLAEGSSEQAASLEEVSATLEELSSMTKRNAESAQSAKRAANTARQAAETGAEEMTRMQSAMDSIQQSSQEIAKIIKTIDEIAFQTNILALNAAVEAARAGEAGAGFAVVADEVRALAQRSAVAARETADKIAAAGERSAQGVQLSTRVAAGLAEIVTLIREVDGLVIEVASSSQEQSTGLEQISGSITQLDKVTQGNAATAEETAAAAAELTTQSEALRMSSSELSTLVGRTAAVAS</sequence>
<dbReference type="SMART" id="SM00283">
    <property type="entry name" value="MA"/>
    <property type="match status" value="1"/>
</dbReference>
<reference evidence="7 8" key="1">
    <citation type="submission" date="2019-07" db="EMBL/GenBank/DDBJ databases">
        <title>Description of 53C-WASEF.</title>
        <authorList>
            <person name="Pitt A."/>
            <person name="Hahn M.W."/>
        </authorList>
    </citation>
    <scope>NUCLEOTIDE SEQUENCE [LARGE SCALE GENOMIC DNA]</scope>
    <source>
        <strain evidence="7 8">53C-WASEF</strain>
    </source>
</reference>
<protein>
    <submittedName>
        <fullName evidence="7">Chemotaxis protein</fullName>
    </submittedName>
</protein>
<feature type="domain" description="Methyl-accepting transducer" evidence="6">
    <location>
        <begin position="225"/>
        <end position="454"/>
    </location>
</feature>
<keyword evidence="5" id="KW-0472">Membrane</keyword>
<comment type="similarity">
    <text evidence="2">Belongs to the methyl-accepting chemotaxis (MCP) protein family.</text>
</comment>
<feature type="transmembrane region" description="Helical" evidence="5">
    <location>
        <begin position="189"/>
        <end position="208"/>
    </location>
</feature>
<proteinExistence type="inferred from homology"/>
<keyword evidence="5" id="KW-0812">Transmembrane</keyword>
<dbReference type="RefSeq" id="WP_144230034.1">
    <property type="nucleotide sequence ID" value="NZ_CBCRVV010000015.1"/>
</dbReference>
<dbReference type="SUPFAM" id="SSF58104">
    <property type="entry name" value="Methyl-accepting chemotaxis protein (MCP) signaling domain"/>
    <property type="match status" value="1"/>
</dbReference>
<evidence type="ECO:0000256" key="2">
    <source>
        <dbReference type="ARBA" id="ARBA00029447"/>
    </source>
</evidence>
<dbReference type="GO" id="GO:0006935">
    <property type="term" value="P:chemotaxis"/>
    <property type="evidence" value="ECO:0007669"/>
    <property type="project" value="UniProtKB-KW"/>
</dbReference>
<keyword evidence="1" id="KW-0145">Chemotaxis</keyword>
<evidence type="ECO:0000256" key="1">
    <source>
        <dbReference type="ARBA" id="ARBA00022500"/>
    </source>
</evidence>
<comment type="caution">
    <text evidence="7">The sequence shown here is derived from an EMBL/GenBank/DDBJ whole genome shotgun (WGS) entry which is preliminary data.</text>
</comment>
<keyword evidence="8" id="KW-1185">Reference proteome</keyword>
<evidence type="ECO:0000259" key="6">
    <source>
        <dbReference type="PROSITE" id="PS50111"/>
    </source>
</evidence>
<dbReference type="OrthoDB" id="196085at2"/>
<dbReference type="Proteomes" id="UP000315648">
    <property type="component" value="Unassembled WGS sequence"/>
</dbReference>
<feature type="compositionally biased region" description="Low complexity" evidence="4">
    <location>
        <begin position="278"/>
        <end position="291"/>
    </location>
</feature>
<dbReference type="Pfam" id="PF00015">
    <property type="entry name" value="MCPsignal"/>
    <property type="match status" value="1"/>
</dbReference>
<name>A0A556QS93_9BACT</name>
<gene>
    <name evidence="7" type="ORF">FPL22_09455</name>
</gene>
<keyword evidence="5" id="KW-1133">Transmembrane helix</keyword>
<dbReference type="PROSITE" id="PS50111">
    <property type="entry name" value="CHEMOTAXIS_TRANSDUC_2"/>
    <property type="match status" value="1"/>
</dbReference>
<organism evidence="7 8">
    <name type="scientific">Rariglobus hedericola</name>
    <dbReference type="NCBI Taxonomy" id="2597822"/>
    <lineage>
        <taxon>Bacteria</taxon>
        <taxon>Pseudomonadati</taxon>
        <taxon>Verrucomicrobiota</taxon>
        <taxon>Opitutia</taxon>
        <taxon>Opitutales</taxon>
        <taxon>Opitutaceae</taxon>
        <taxon>Rariglobus</taxon>
    </lineage>
</organism>
<dbReference type="GO" id="GO:0004888">
    <property type="term" value="F:transmembrane signaling receptor activity"/>
    <property type="evidence" value="ECO:0007669"/>
    <property type="project" value="InterPro"/>
</dbReference>
<evidence type="ECO:0000256" key="4">
    <source>
        <dbReference type="SAM" id="MobiDB-lite"/>
    </source>
</evidence>
<feature type="region of interest" description="Disordered" evidence="4">
    <location>
        <begin position="265"/>
        <end position="305"/>
    </location>
</feature>
<dbReference type="PRINTS" id="PR00260">
    <property type="entry name" value="CHEMTRNSDUCR"/>
</dbReference>
<dbReference type="InterPro" id="IPR004090">
    <property type="entry name" value="Chemotax_Me-accpt_rcpt"/>
</dbReference>
<dbReference type="GO" id="GO:0007165">
    <property type="term" value="P:signal transduction"/>
    <property type="evidence" value="ECO:0007669"/>
    <property type="project" value="UniProtKB-KW"/>
</dbReference>
<feature type="compositionally biased region" description="Polar residues" evidence="4">
    <location>
        <begin position="265"/>
        <end position="277"/>
    </location>
</feature>
<dbReference type="InterPro" id="IPR004089">
    <property type="entry name" value="MCPsignal_dom"/>
</dbReference>
<evidence type="ECO:0000313" key="7">
    <source>
        <dbReference type="EMBL" id="TSJ79493.1"/>
    </source>
</evidence>
<dbReference type="EMBL" id="VMBG01000001">
    <property type="protein sequence ID" value="TSJ79493.1"/>
    <property type="molecule type" value="Genomic_DNA"/>
</dbReference>